<evidence type="ECO:0000256" key="1">
    <source>
        <dbReference type="ARBA" id="ARBA00007625"/>
    </source>
</evidence>
<evidence type="ECO:0000256" key="7">
    <source>
        <dbReference type="SAM" id="MobiDB-lite"/>
    </source>
</evidence>
<keyword evidence="9" id="KW-1185">Reference proteome</keyword>
<evidence type="ECO:0000313" key="9">
    <source>
        <dbReference type="Proteomes" id="UP000799437"/>
    </source>
</evidence>
<evidence type="ECO:0000256" key="3">
    <source>
        <dbReference type="ARBA" id="ARBA00022737"/>
    </source>
</evidence>
<proteinExistence type="inferred from homology"/>
<feature type="region of interest" description="Disordered" evidence="7">
    <location>
        <begin position="353"/>
        <end position="421"/>
    </location>
</feature>
<feature type="compositionally biased region" description="Acidic residues" evidence="7">
    <location>
        <begin position="377"/>
        <end position="386"/>
    </location>
</feature>
<organism evidence="8 9">
    <name type="scientific">Pseudovirgaria hyperparasitica</name>
    <dbReference type="NCBI Taxonomy" id="470096"/>
    <lineage>
        <taxon>Eukaryota</taxon>
        <taxon>Fungi</taxon>
        <taxon>Dikarya</taxon>
        <taxon>Ascomycota</taxon>
        <taxon>Pezizomycotina</taxon>
        <taxon>Dothideomycetes</taxon>
        <taxon>Dothideomycetes incertae sedis</taxon>
        <taxon>Acrospermales</taxon>
        <taxon>Acrospermaceae</taxon>
        <taxon>Pseudovirgaria</taxon>
    </lineage>
</organism>
<evidence type="ECO:0000256" key="5">
    <source>
        <dbReference type="ARBA" id="ARBA00039514"/>
    </source>
</evidence>
<dbReference type="SUPFAM" id="SSF50978">
    <property type="entry name" value="WD40 repeat-like"/>
    <property type="match status" value="1"/>
</dbReference>
<dbReference type="Gene3D" id="2.130.10.10">
    <property type="entry name" value="YVTN repeat-like/Quinoprotein amine dehydrogenase"/>
    <property type="match status" value="2"/>
</dbReference>
<dbReference type="InterPro" id="IPR001680">
    <property type="entry name" value="WD40_rpt"/>
</dbReference>
<feature type="compositionally biased region" description="Acidic residues" evidence="7">
    <location>
        <begin position="355"/>
        <end position="364"/>
    </location>
</feature>
<evidence type="ECO:0000256" key="4">
    <source>
        <dbReference type="ARBA" id="ARBA00039238"/>
    </source>
</evidence>
<feature type="compositionally biased region" description="Basic residues" evidence="7">
    <location>
        <begin position="392"/>
        <end position="404"/>
    </location>
</feature>
<gene>
    <name evidence="8" type="ORF">EJ05DRAFT_118282</name>
</gene>
<dbReference type="PANTHER" id="PTHR44019:SF20">
    <property type="entry name" value="WD REPEAT-CONTAINING PROTEIN 55"/>
    <property type="match status" value="1"/>
</dbReference>
<dbReference type="Proteomes" id="UP000799437">
    <property type="component" value="Unassembled WGS sequence"/>
</dbReference>
<dbReference type="PROSITE" id="PS50082">
    <property type="entry name" value="WD_REPEATS_2"/>
    <property type="match status" value="1"/>
</dbReference>
<dbReference type="GeneID" id="54480101"/>
<reference evidence="8" key="1">
    <citation type="journal article" date="2020" name="Stud. Mycol.">
        <title>101 Dothideomycetes genomes: a test case for predicting lifestyles and emergence of pathogens.</title>
        <authorList>
            <person name="Haridas S."/>
            <person name="Albert R."/>
            <person name="Binder M."/>
            <person name="Bloem J."/>
            <person name="Labutti K."/>
            <person name="Salamov A."/>
            <person name="Andreopoulos B."/>
            <person name="Baker S."/>
            <person name="Barry K."/>
            <person name="Bills G."/>
            <person name="Bluhm B."/>
            <person name="Cannon C."/>
            <person name="Castanera R."/>
            <person name="Culley D."/>
            <person name="Daum C."/>
            <person name="Ezra D."/>
            <person name="Gonzalez J."/>
            <person name="Henrissat B."/>
            <person name="Kuo A."/>
            <person name="Liang C."/>
            <person name="Lipzen A."/>
            <person name="Lutzoni F."/>
            <person name="Magnuson J."/>
            <person name="Mondo S."/>
            <person name="Nolan M."/>
            <person name="Ohm R."/>
            <person name="Pangilinan J."/>
            <person name="Park H.-J."/>
            <person name="Ramirez L."/>
            <person name="Alfaro M."/>
            <person name="Sun H."/>
            <person name="Tritt A."/>
            <person name="Yoshinaga Y."/>
            <person name="Zwiers L.-H."/>
            <person name="Turgeon B."/>
            <person name="Goodwin S."/>
            <person name="Spatafora J."/>
            <person name="Crous P."/>
            <person name="Grigoriev I."/>
        </authorList>
    </citation>
    <scope>NUCLEOTIDE SEQUENCE</scope>
    <source>
        <strain evidence="8">CBS 121739</strain>
    </source>
</reference>
<dbReference type="PANTHER" id="PTHR44019">
    <property type="entry name" value="WD REPEAT-CONTAINING PROTEIN 55"/>
    <property type="match status" value="1"/>
</dbReference>
<evidence type="ECO:0000313" key="8">
    <source>
        <dbReference type="EMBL" id="KAF2754982.1"/>
    </source>
</evidence>
<dbReference type="InterPro" id="IPR015943">
    <property type="entry name" value="WD40/YVTN_repeat-like_dom_sf"/>
</dbReference>
<dbReference type="EMBL" id="ML996578">
    <property type="protein sequence ID" value="KAF2754982.1"/>
    <property type="molecule type" value="Genomic_DNA"/>
</dbReference>
<comment type="similarity">
    <text evidence="1">Belongs to the WD repeat WDR55 family.</text>
</comment>
<dbReference type="InterPro" id="IPR036322">
    <property type="entry name" value="WD40_repeat_dom_sf"/>
</dbReference>
<dbReference type="OrthoDB" id="2288928at2759"/>
<protein>
    <recommendedName>
        <fullName evidence="4">WD repeat-containing protein JIP5</fullName>
    </recommendedName>
    <alternativeName>
        <fullName evidence="5">WD repeat-containing protein jip5</fullName>
    </alternativeName>
</protein>
<accession>A0A6A6VWL2</accession>
<dbReference type="Pfam" id="PF00400">
    <property type="entry name" value="WD40"/>
    <property type="match status" value="1"/>
</dbReference>
<evidence type="ECO:0000256" key="2">
    <source>
        <dbReference type="ARBA" id="ARBA00022574"/>
    </source>
</evidence>
<evidence type="ECO:0000256" key="6">
    <source>
        <dbReference type="PROSITE-ProRule" id="PRU00221"/>
    </source>
</evidence>
<dbReference type="InterPro" id="IPR050505">
    <property type="entry name" value="WDR55/POC1"/>
</dbReference>
<sequence>MFDSICSLPLLSDLNCQAVHPTESVVAVGLVSGHVQTFRLPPVASDAGSENDETTASENGLGHVDTVWKTRRHQGSCRTLDYSTDGSVLYSAGTDSIVKVADTETGQVRSKIRTPLADRSSLEFEDPALLHVVSPQTFLLATDSAALHLYDIRTDTSLAARPSQTHRPHTDEYISSLTPLPASTESTSGFSKQWVTTGGTTLAVTDLRRGVLVQSESQEEELLSSTYVSGLAKRGSSRGEKVLVGAGNGVLTLWERGAWDDQDERIHVDRSGESLDVLTRLPEGVTARPTVAVGLGDGSIRLVEIGQNKVVATLRHDEMDRVAAISFEAGGRMVSGGGQILKVWEEKFAGATIVDADESEDETQDTAVSKRERDDSSDNDSDDSSSEEEKKDKKRKKKKRKGKKQNQTGHKNGVLSFKGLD</sequence>
<dbReference type="SMART" id="SM00320">
    <property type="entry name" value="WD40"/>
    <property type="match status" value="2"/>
</dbReference>
<feature type="repeat" description="WD" evidence="6">
    <location>
        <begin position="70"/>
        <end position="111"/>
    </location>
</feature>
<dbReference type="AlphaFoldDB" id="A0A6A6VWL2"/>
<keyword evidence="3" id="KW-0677">Repeat</keyword>
<name>A0A6A6VWL2_9PEZI</name>
<keyword evidence="2 6" id="KW-0853">WD repeat</keyword>
<dbReference type="RefSeq" id="XP_033597433.1">
    <property type="nucleotide sequence ID" value="XM_033739047.1"/>
</dbReference>